<dbReference type="KEGG" id="nta:107779102"/>
<proteinExistence type="predicted"/>
<dbReference type="PANTHER" id="PTHR31286:SF99">
    <property type="entry name" value="DUF4283 DOMAIN-CONTAINING PROTEIN"/>
    <property type="match status" value="1"/>
</dbReference>
<dbReference type="PaxDb" id="4097-A0A1S3YS06"/>
<dbReference type="InterPro" id="IPR025558">
    <property type="entry name" value="DUF4283"/>
</dbReference>
<reference evidence="3" key="2">
    <citation type="submission" date="2025-08" db="UniProtKB">
        <authorList>
            <consortium name="RefSeq"/>
        </authorList>
    </citation>
    <scope>IDENTIFICATION</scope>
    <source>
        <tissue evidence="3">Leaf</tissue>
    </source>
</reference>
<keyword evidence="1" id="KW-0863">Zinc-finger</keyword>
<keyword evidence="1" id="KW-0862">Zinc</keyword>
<keyword evidence="1" id="KW-0479">Metal-binding</keyword>
<dbReference type="InterPro" id="IPR040256">
    <property type="entry name" value="At4g02000-like"/>
</dbReference>
<dbReference type="Proteomes" id="UP000790787">
    <property type="component" value="Chromosome 11"/>
</dbReference>
<dbReference type="AlphaFoldDB" id="A0A1S3YS06"/>
<name>A0A1S3YS06_TOBAC</name>
<sequence length="299" mass="34225">MTTNLNHLIPQKPPDKSLPSQKGELQCFKDKLIEGMQQSITITEASTFMDTTTKVQEIVAQQNHQMLIEENTIQLLEEDQARIYQPWKFSLIIKLIGKRIQHHILKKKIQEAWKIIKNFPLIDLGADYYITKFKCQEHMVKVLNAGPWFIFGHFLSIQRWKPKFVATEVKSSLTAIWIRLPQLPTEFCDEIILAKIGNAIGKLLKVDVCTSSTLRGRYARLCIELPLEIPVIPVINIGHHKQTIQYEGENTLCEQCGRLGHVASKCIYTKPPQTPSQSMETLTARPEERINNNSANELA</sequence>
<dbReference type="OMA" id="RIHHDIC"/>
<accession>A0A1S3YS06</accession>
<organism evidence="2 3">
    <name type="scientific">Nicotiana tabacum</name>
    <name type="common">Common tobacco</name>
    <dbReference type="NCBI Taxonomy" id="4097"/>
    <lineage>
        <taxon>Eukaryota</taxon>
        <taxon>Viridiplantae</taxon>
        <taxon>Streptophyta</taxon>
        <taxon>Embryophyta</taxon>
        <taxon>Tracheophyta</taxon>
        <taxon>Spermatophyta</taxon>
        <taxon>Magnoliopsida</taxon>
        <taxon>eudicotyledons</taxon>
        <taxon>Gunneridae</taxon>
        <taxon>Pentapetalae</taxon>
        <taxon>asterids</taxon>
        <taxon>lamiids</taxon>
        <taxon>Solanales</taxon>
        <taxon>Solanaceae</taxon>
        <taxon>Nicotianoideae</taxon>
        <taxon>Nicotianeae</taxon>
        <taxon>Nicotiana</taxon>
    </lineage>
</organism>
<evidence type="ECO:0000313" key="2">
    <source>
        <dbReference type="Proteomes" id="UP000790787"/>
    </source>
</evidence>
<dbReference type="GO" id="GO:0003676">
    <property type="term" value="F:nucleic acid binding"/>
    <property type="evidence" value="ECO:0007669"/>
    <property type="project" value="InterPro"/>
</dbReference>
<evidence type="ECO:0000313" key="3">
    <source>
        <dbReference type="RefSeq" id="XP_016454933.2"/>
    </source>
</evidence>
<protein>
    <submittedName>
        <fullName evidence="3">Uncharacterized protein LOC107779102</fullName>
    </submittedName>
</protein>
<evidence type="ECO:0000256" key="1">
    <source>
        <dbReference type="PROSITE-ProRule" id="PRU00047"/>
    </source>
</evidence>
<dbReference type="GO" id="GO:0008270">
    <property type="term" value="F:zinc ion binding"/>
    <property type="evidence" value="ECO:0007669"/>
    <property type="project" value="UniProtKB-KW"/>
</dbReference>
<dbReference type="Pfam" id="PF14111">
    <property type="entry name" value="DUF4283"/>
    <property type="match status" value="1"/>
</dbReference>
<gene>
    <name evidence="3" type="primary">LOC107779102</name>
</gene>
<dbReference type="PROSITE" id="PS50158">
    <property type="entry name" value="ZF_CCHC"/>
    <property type="match status" value="1"/>
</dbReference>
<dbReference type="OrthoDB" id="851886at2759"/>
<dbReference type="RefSeq" id="XP_016454933.2">
    <property type="nucleotide sequence ID" value="XM_016599447.2"/>
</dbReference>
<reference evidence="2" key="1">
    <citation type="journal article" date="2014" name="Nat. Commun.">
        <title>The tobacco genome sequence and its comparison with those of tomato and potato.</title>
        <authorList>
            <person name="Sierro N."/>
            <person name="Battey J.N."/>
            <person name="Ouadi S."/>
            <person name="Bakaher N."/>
            <person name="Bovet L."/>
            <person name="Willig A."/>
            <person name="Goepfert S."/>
            <person name="Peitsch M.C."/>
            <person name="Ivanov N.V."/>
        </authorList>
    </citation>
    <scope>NUCLEOTIDE SEQUENCE [LARGE SCALE GENOMIC DNA]</scope>
</reference>
<dbReference type="InterPro" id="IPR001878">
    <property type="entry name" value="Znf_CCHC"/>
</dbReference>
<dbReference type="GeneID" id="107779102"/>
<dbReference type="RefSeq" id="XP_016454933.1">
    <property type="nucleotide sequence ID" value="XM_016599447.1"/>
</dbReference>
<dbReference type="PANTHER" id="PTHR31286">
    <property type="entry name" value="GLYCINE-RICH CELL WALL STRUCTURAL PROTEIN 1.8-LIKE"/>
    <property type="match status" value="1"/>
</dbReference>
<keyword evidence="2" id="KW-1185">Reference proteome</keyword>